<reference evidence="11" key="1">
    <citation type="submission" date="2020-05" db="EMBL/GenBank/DDBJ databases">
        <authorList>
            <person name="Chiriac C."/>
            <person name="Salcher M."/>
            <person name="Ghai R."/>
            <person name="Kavagutti S V."/>
        </authorList>
    </citation>
    <scope>NUCLEOTIDE SEQUENCE</scope>
</reference>
<dbReference type="GO" id="GO:0006402">
    <property type="term" value="P:mRNA catabolic process"/>
    <property type="evidence" value="ECO:0007669"/>
    <property type="project" value="InterPro"/>
</dbReference>
<dbReference type="InterPro" id="IPR001247">
    <property type="entry name" value="ExoRNase_PH_dom1"/>
</dbReference>
<dbReference type="PANTHER" id="PTHR11252:SF0">
    <property type="entry name" value="POLYRIBONUCLEOTIDE NUCLEOTIDYLTRANSFERASE 1, MITOCHONDRIAL"/>
    <property type="match status" value="1"/>
</dbReference>
<dbReference type="FunFam" id="3.30.230.70:FF:000002">
    <property type="entry name" value="Polyribonucleotide nucleotidyltransferase"/>
    <property type="match status" value="1"/>
</dbReference>
<dbReference type="NCBIfam" id="TIGR03591">
    <property type="entry name" value="polynuc_phos"/>
    <property type="match status" value="1"/>
</dbReference>
<dbReference type="EC" id="2.7.7.8" evidence="2"/>
<dbReference type="PROSITE" id="PS50084">
    <property type="entry name" value="KH_TYPE_1"/>
    <property type="match status" value="1"/>
</dbReference>
<evidence type="ECO:0000256" key="8">
    <source>
        <dbReference type="ARBA" id="ARBA00022884"/>
    </source>
</evidence>
<dbReference type="PROSITE" id="PS50126">
    <property type="entry name" value="S1"/>
    <property type="match status" value="1"/>
</dbReference>
<dbReference type="SUPFAM" id="SSF50249">
    <property type="entry name" value="Nucleic acid-binding proteins"/>
    <property type="match status" value="1"/>
</dbReference>
<dbReference type="SMART" id="SM00316">
    <property type="entry name" value="S1"/>
    <property type="match status" value="1"/>
</dbReference>
<dbReference type="FunFam" id="3.30.1370.10:FF:000001">
    <property type="entry name" value="Polyribonucleotide nucleotidyltransferase"/>
    <property type="match status" value="1"/>
</dbReference>
<dbReference type="SUPFAM" id="SSF55666">
    <property type="entry name" value="Ribonuclease PH domain 2-like"/>
    <property type="match status" value="2"/>
</dbReference>
<dbReference type="Gene3D" id="3.30.230.70">
    <property type="entry name" value="GHMP Kinase, N-terminal domain"/>
    <property type="match status" value="2"/>
</dbReference>
<keyword evidence="8" id="KW-0694">RNA-binding</keyword>
<keyword evidence="6" id="KW-0479">Metal-binding</keyword>
<evidence type="ECO:0000256" key="3">
    <source>
        <dbReference type="ARBA" id="ARBA00022490"/>
    </source>
</evidence>
<dbReference type="EMBL" id="CAEZXP010000008">
    <property type="protein sequence ID" value="CAB4708213.1"/>
    <property type="molecule type" value="Genomic_DNA"/>
</dbReference>
<dbReference type="Pfam" id="PF01138">
    <property type="entry name" value="RNase_PH"/>
    <property type="match status" value="2"/>
</dbReference>
<protein>
    <recommendedName>
        <fullName evidence="2">polyribonucleotide nucleotidyltransferase</fullName>
        <ecNumber evidence="2">2.7.7.8</ecNumber>
    </recommendedName>
</protein>
<dbReference type="CDD" id="cd11363">
    <property type="entry name" value="RNase_PH_PNPase_1"/>
    <property type="match status" value="1"/>
</dbReference>
<feature type="region of interest" description="Disordered" evidence="9">
    <location>
        <begin position="780"/>
        <end position="822"/>
    </location>
</feature>
<dbReference type="HAMAP" id="MF_01595">
    <property type="entry name" value="PNPase"/>
    <property type="match status" value="1"/>
</dbReference>
<dbReference type="SMART" id="SM00322">
    <property type="entry name" value="KH"/>
    <property type="match status" value="1"/>
</dbReference>
<feature type="domain" description="S1 motif" evidence="10">
    <location>
        <begin position="705"/>
        <end position="774"/>
    </location>
</feature>
<dbReference type="CDD" id="cd11364">
    <property type="entry name" value="RNase_PH_PNPase_2"/>
    <property type="match status" value="1"/>
</dbReference>
<keyword evidence="4" id="KW-0808">Transferase</keyword>
<dbReference type="PANTHER" id="PTHR11252">
    <property type="entry name" value="POLYRIBONUCLEOTIDE NUCLEOTIDYLTRANSFERASE"/>
    <property type="match status" value="1"/>
</dbReference>
<dbReference type="InterPro" id="IPR003029">
    <property type="entry name" value="S1_domain"/>
</dbReference>
<evidence type="ECO:0000256" key="6">
    <source>
        <dbReference type="ARBA" id="ARBA00022723"/>
    </source>
</evidence>
<dbReference type="InterPro" id="IPR012340">
    <property type="entry name" value="NA-bd_OB-fold"/>
</dbReference>
<dbReference type="AlphaFoldDB" id="A0A6J6QFG0"/>
<accession>A0A6J6QFG0</accession>
<dbReference type="NCBIfam" id="NF008805">
    <property type="entry name" value="PRK11824.1"/>
    <property type="match status" value="1"/>
</dbReference>
<dbReference type="InterPro" id="IPR004088">
    <property type="entry name" value="KH_dom_type_1"/>
</dbReference>
<evidence type="ECO:0000256" key="1">
    <source>
        <dbReference type="ARBA" id="ARBA00007404"/>
    </source>
</evidence>
<gene>
    <name evidence="11" type="ORF">UFOPK2399_01818</name>
</gene>
<evidence type="ECO:0000256" key="4">
    <source>
        <dbReference type="ARBA" id="ARBA00022679"/>
    </source>
</evidence>
<keyword evidence="3" id="KW-0963">Cytoplasm</keyword>
<dbReference type="Gene3D" id="3.30.1370.10">
    <property type="entry name" value="K Homology domain, type 1"/>
    <property type="match status" value="1"/>
</dbReference>
<dbReference type="InterPro" id="IPR012162">
    <property type="entry name" value="PNPase"/>
</dbReference>
<dbReference type="GO" id="GO:0000175">
    <property type="term" value="F:3'-5'-RNA exonuclease activity"/>
    <property type="evidence" value="ECO:0007669"/>
    <property type="project" value="TreeGrafter"/>
</dbReference>
<comment type="similarity">
    <text evidence="1">Belongs to the polyribonucleotide nucleotidyltransferase family.</text>
</comment>
<sequence>MSIVEAGPLGTPVSVTVNVGGKDITFETGKLAKQADGAVVVRSADTVVLATAQGRTEAREGADFFPLTVDVEERAYAAGKIPGGFFKREGRPTEKAILTARMIDRPIRPLFPKGYRNETQCIATVLSADMIEPHDILAINGISAALLVSPLPFLGPVGAVRIGLIDGDLIVNPTLEEIYQESTLDLIVVGTKDGLTMVEAGADQVSEATLLEALDIAQAEIVKLCQAQEDLRAKAGKPKWLDPAVTEEIDSKHGAEIAARIQSHGIAASGAIVAEIIEREAGVITMQSTEANVLRALQVRMSLEQIIEKKRAAAVEGPVREQFGADLKALTDSEQDSKDLKSAKSNLLYSRILESVSLPFPGGEENGFDSATKGYIKKAADSIYKSLVRTKIAVDKRRPDGRSEEQIRPIEVEVTVQPRTHGSALFTRGQTQIMSLATLGTAKEVQRIDDLTLEGDRRYMHHYNFPPYSVGETGRMVGPKRRDIGHGALAQRALEAVIPDASEFPYTIRVVSETLESNGSSSMGSVCGSTMALMDAGVPIKAPVSGIAMGLVKEGDDYTILTDIQGAEDHLGDMDFKVAGTEAGITALQMDIKITGVSREIMENALAQAARARKAILERMLTAISAPREELAAHAPRISTIQINPEYIGMVIGKGGETIRSLEADYDVQIDIQEDGTILVYATEGTKGDAAIAAINALTRDPEVGDEYTGEVVKTTDFGAFVQLKKGTDGLLHVSNVGPGRVNHIEDVLARGDVLDVVVQEVDKARGRIGLKLVRKHEGDGFASPEELVERAKDAPPREPREERPRSGGGDRRGGRGGGRRD</sequence>
<dbReference type="InterPro" id="IPR004087">
    <property type="entry name" value="KH_dom"/>
</dbReference>
<dbReference type="Gene3D" id="2.40.50.140">
    <property type="entry name" value="Nucleic acid-binding proteins"/>
    <property type="match status" value="1"/>
</dbReference>
<evidence type="ECO:0000256" key="2">
    <source>
        <dbReference type="ARBA" id="ARBA00012416"/>
    </source>
</evidence>
<dbReference type="Pfam" id="PF00575">
    <property type="entry name" value="S1"/>
    <property type="match status" value="1"/>
</dbReference>
<evidence type="ECO:0000313" key="11">
    <source>
        <dbReference type="EMBL" id="CAB4708213.1"/>
    </source>
</evidence>
<dbReference type="GO" id="GO:0005829">
    <property type="term" value="C:cytosol"/>
    <property type="evidence" value="ECO:0007669"/>
    <property type="project" value="TreeGrafter"/>
</dbReference>
<dbReference type="CDD" id="cd02393">
    <property type="entry name" value="KH-I_PNPase"/>
    <property type="match status" value="1"/>
</dbReference>
<dbReference type="GO" id="GO:0004654">
    <property type="term" value="F:polyribonucleotide nucleotidyltransferase activity"/>
    <property type="evidence" value="ECO:0007669"/>
    <property type="project" value="UniProtKB-EC"/>
</dbReference>
<keyword evidence="5" id="KW-0548">Nucleotidyltransferase</keyword>
<proteinExistence type="inferred from homology"/>
<dbReference type="Pfam" id="PF03725">
    <property type="entry name" value="RNase_PH_C"/>
    <property type="match status" value="1"/>
</dbReference>
<evidence type="ECO:0000259" key="10">
    <source>
        <dbReference type="PROSITE" id="PS50126"/>
    </source>
</evidence>
<dbReference type="InterPro" id="IPR020568">
    <property type="entry name" value="Ribosomal_Su5_D2-typ_SF"/>
</dbReference>
<dbReference type="GO" id="GO:0046872">
    <property type="term" value="F:metal ion binding"/>
    <property type="evidence" value="ECO:0007669"/>
    <property type="project" value="UniProtKB-KW"/>
</dbReference>
<evidence type="ECO:0000256" key="9">
    <source>
        <dbReference type="SAM" id="MobiDB-lite"/>
    </source>
</evidence>
<dbReference type="InterPro" id="IPR027408">
    <property type="entry name" value="PNPase/RNase_PH_dom_sf"/>
</dbReference>
<evidence type="ECO:0000256" key="7">
    <source>
        <dbReference type="ARBA" id="ARBA00022842"/>
    </source>
</evidence>
<dbReference type="GO" id="GO:0003723">
    <property type="term" value="F:RNA binding"/>
    <property type="evidence" value="ECO:0007669"/>
    <property type="project" value="UniProtKB-KW"/>
</dbReference>
<dbReference type="InterPro" id="IPR015847">
    <property type="entry name" value="ExoRNase_PH_dom2"/>
</dbReference>
<dbReference type="InterPro" id="IPR036345">
    <property type="entry name" value="ExoRNase_PH_dom2_sf"/>
</dbReference>
<dbReference type="InterPro" id="IPR036612">
    <property type="entry name" value="KH_dom_type_1_sf"/>
</dbReference>
<feature type="compositionally biased region" description="Basic and acidic residues" evidence="9">
    <location>
        <begin position="788"/>
        <end position="822"/>
    </location>
</feature>
<dbReference type="Pfam" id="PF00013">
    <property type="entry name" value="KH_1"/>
    <property type="match status" value="1"/>
</dbReference>
<evidence type="ECO:0000256" key="5">
    <source>
        <dbReference type="ARBA" id="ARBA00022695"/>
    </source>
</evidence>
<name>A0A6J6QFG0_9ZZZZ</name>
<dbReference type="SUPFAM" id="SSF54791">
    <property type="entry name" value="Eukaryotic type KH-domain (KH-domain type I)"/>
    <property type="match status" value="1"/>
</dbReference>
<dbReference type="SUPFAM" id="SSF54211">
    <property type="entry name" value="Ribosomal protein S5 domain 2-like"/>
    <property type="match status" value="2"/>
</dbReference>
<organism evidence="11">
    <name type="scientific">freshwater metagenome</name>
    <dbReference type="NCBI Taxonomy" id="449393"/>
    <lineage>
        <taxon>unclassified sequences</taxon>
        <taxon>metagenomes</taxon>
        <taxon>ecological metagenomes</taxon>
    </lineage>
</organism>
<keyword evidence="7" id="KW-0460">Magnesium</keyword>
<dbReference type="FunFam" id="3.30.230.70:FF:000001">
    <property type="entry name" value="Polyribonucleotide nucleotidyltransferase"/>
    <property type="match status" value="1"/>
</dbReference>